<evidence type="ECO:0000313" key="5">
    <source>
        <dbReference type="Proteomes" id="UP000700596"/>
    </source>
</evidence>
<dbReference type="InterPro" id="IPR052587">
    <property type="entry name" value="TELO2-interacting_protein_1"/>
</dbReference>
<evidence type="ECO:0000259" key="2">
    <source>
        <dbReference type="Pfam" id="PF24173"/>
    </source>
</evidence>
<evidence type="ECO:0000256" key="1">
    <source>
        <dbReference type="SAM" id="MobiDB-lite"/>
    </source>
</evidence>
<dbReference type="InterPro" id="IPR011989">
    <property type="entry name" value="ARM-like"/>
</dbReference>
<keyword evidence="5" id="KW-1185">Reference proteome</keyword>
<reference evidence="4" key="1">
    <citation type="journal article" date="2021" name="Nat. Commun.">
        <title>Genetic determinants of endophytism in the Arabidopsis root mycobiome.</title>
        <authorList>
            <person name="Mesny F."/>
            <person name="Miyauchi S."/>
            <person name="Thiergart T."/>
            <person name="Pickel B."/>
            <person name="Atanasova L."/>
            <person name="Karlsson M."/>
            <person name="Huettel B."/>
            <person name="Barry K.W."/>
            <person name="Haridas S."/>
            <person name="Chen C."/>
            <person name="Bauer D."/>
            <person name="Andreopoulos W."/>
            <person name="Pangilinan J."/>
            <person name="LaButti K."/>
            <person name="Riley R."/>
            <person name="Lipzen A."/>
            <person name="Clum A."/>
            <person name="Drula E."/>
            <person name="Henrissat B."/>
            <person name="Kohler A."/>
            <person name="Grigoriev I.V."/>
            <person name="Martin F.M."/>
            <person name="Hacquard S."/>
        </authorList>
    </citation>
    <scope>NUCLEOTIDE SEQUENCE</scope>
    <source>
        <strain evidence="4">MPI-CAGE-CH-0243</strain>
    </source>
</reference>
<dbReference type="PANTHER" id="PTHR18460:SF3">
    <property type="entry name" value="TELO2-INTERACTING PROTEIN 1 HOMOLOG"/>
    <property type="match status" value="1"/>
</dbReference>
<dbReference type="Gene3D" id="1.25.10.10">
    <property type="entry name" value="Leucine-rich Repeat Variant"/>
    <property type="match status" value="2"/>
</dbReference>
<dbReference type="PANTHER" id="PTHR18460">
    <property type="entry name" value="TEL2 INTERACTING PROTEIN 1 TTI1 FAMILY MEMBER"/>
    <property type="match status" value="1"/>
</dbReference>
<feature type="domain" description="TTI1 C-terminal TPR" evidence="3">
    <location>
        <begin position="764"/>
        <end position="901"/>
    </location>
</feature>
<dbReference type="InterPro" id="IPR049362">
    <property type="entry name" value="TTI1_rpt"/>
</dbReference>
<dbReference type="Pfam" id="PF24181">
    <property type="entry name" value="TPR_TTI1_C"/>
    <property type="match status" value="1"/>
</dbReference>
<dbReference type="AlphaFoldDB" id="A0A9P9IFI9"/>
<feature type="region of interest" description="Disordered" evidence="1">
    <location>
        <begin position="754"/>
        <end position="807"/>
    </location>
</feature>
<organism evidence="4 5">
    <name type="scientific">Dendryphion nanum</name>
    <dbReference type="NCBI Taxonomy" id="256645"/>
    <lineage>
        <taxon>Eukaryota</taxon>
        <taxon>Fungi</taxon>
        <taxon>Dikarya</taxon>
        <taxon>Ascomycota</taxon>
        <taxon>Pezizomycotina</taxon>
        <taxon>Dothideomycetes</taxon>
        <taxon>Pleosporomycetidae</taxon>
        <taxon>Pleosporales</taxon>
        <taxon>Torulaceae</taxon>
        <taxon>Dendryphion</taxon>
    </lineage>
</organism>
<dbReference type="GO" id="GO:0005737">
    <property type="term" value="C:cytoplasm"/>
    <property type="evidence" value="ECO:0007669"/>
    <property type="project" value="TreeGrafter"/>
</dbReference>
<dbReference type="SUPFAM" id="SSF48371">
    <property type="entry name" value="ARM repeat"/>
    <property type="match status" value="1"/>
</dbReference>
<dbReference type="Pfam" id="PF21547">
    <property type="entry name" value="TTI1"/>
    <property type="match status" value="1"/>
</dbReference>
<dbReference type="Proteomes" id="UP000700596">
    <property type="component" value="Unassembled WGS sequence"/>
</dbReference>
<name>A0A9P9IFI9_9PLEO</name>
<feature type="domain" description="TTI1 N-terminal TPR" evidence="2">
    <location>
        <begin position="7"/>
        <end position="341"/>
    </location>
</feature>
<dbReference type="EMBL" id="JAGMWT010000013">
    <property type="protein sequence ID" value="KAH7117874.1"/>
    <property type="molecule type" value="Genomic_DNA"/>
</dbReference>
<feature type="compositionally biased region" description="Basic and acidic residues" evidence="1">
    <location>
        <begin position="773"/>
        <end position="782"/>
    </location>
</feature>
<evidence type="ECO:0000259" key="3">
    <source>
        <dbReference type="Pfam" id="PF24181"/>
    </source>
</evidence>
<dbReference type="InterPro" id="IPR057567">
    <property type="entry name" value="TPR_TTI1_C"/>
</dbReference>
<accession>A0A9P9IFI9</accession>
<comment type="caution">
    <text evidence="4">The sequence shown here is derived from an EMBL/GenBank/DDBJ whole genome shotgun (WGS) entry which is preliminary data.</text>
</comment>
<feature type="compositionally biased region" description="Basic and acidic residues" evidence="1">
    <location>
        <begin position="754"/>
        <end position="765"/>
    </location>
</feature>
<dbReference type="InterPro" id="IPR016024">
    <property type="entry name" value="ARM-type_fold"/>
</dbReference>
<dbReference type="OrthoDB" id="49511at2759"/>
<gene>
    <name evidence="4" type="ORF">B0J11DRAFT_617692</name>
</gene>
<protein>
    <submittedName>
        <fullName evidence="4">HEAT repeat protein-like protein</fullName>
    </submittedName>
</protein>
<sequence length="1049" mass="117732">MERREIFQRLRTNCVELIQIVSSLTQRPNAKKDVVQSLVNLLQTLQVIIEKPDSLDEKLAEFVFVPISQVLRQSQKVPVRALELSLHCISILLRTGWKGNISPELSSQLLILFTFLSNPSSAENGIPATSEELQALAFRCMAELLTEITQNSQGRKLLTQTSNIPTIGKAVLVMVDSLAKTPSNDVKLQSLAAIRAFSEGVDDLDALASFLPRIVSSLTKVLTPSSSNRAGFRVLEHGLNTMSFLLSTVLSDHKTENLPSQATQEGQEDSEKVLRTKSWLQATSSQIKIALANILKLRRHDKREVRHALLQLCLGVIQDCRRSLTESISMVVETLINLSGYDGDQDKIESDLGLLLSTDEQLAGLLRESLHGWVVSLPRLMLSKDDATRRQVIQQVSMALRLLTREGVDLTMVNDLLAGNIRDSVSTIFTDDQVTASITEPKPDHKLDTALVYGDDKLMTFEPLKLRFKSQDDIMGEFRLLIGEISRSKAADFVARDLVNTIEYGPQEMRIATFWLSVNLVKDMVQHNAAFDDFLDLGTSDLQTELLDELYSLSLTNLTRVGSDSEPDWRAQALSLEVLALQANKHKEDFRGELIEALYPVLHLLGSPISGLRERAITCLNIIANACGYVNATDLIISNVDYVVNAVGLKLNYHEVSPQAPQVLLMMMRLCGPSLLPYLDDLVGSMFSALERYHGYPKLVELLFSVLRGMTEEGVKNPQLLIEGSDKTVSENKTWHTITIREVVTMLDSMKQEALKEDKERHKTTEASFPPRPWKETTKDGLNDNPSEEAEEDHAENDVQPTPDLPPPAPRTFDILLKISELTQHYLTSSSPSLRTSLISLLHTTIPALAKHENSFLPLVNTLWPVLLPRLDDSEAYVVANTLDIMALMCIHAGDFMKSRIEGMWEDIKALNRRILPKTKSQTYKSNSNSISLSLNQSTKVSTDLEYFRPELYTDTPTRMIRESLYQFLSAVAQYVTVRGEQFDAIVDMLDPVIEKADIRRSLESRNPDAVWLRLRRKMQQNSLNDKIKEFAVIGNIPTGKPEWVFIQV</sequence>
<evidence type="ECO:0000313" key="4">
    <source>
        <dbReference type="EMBL" id="KAH7117874.1"/>
    </source>
</evidence>
<dbReference type="InterPro" id="IPR057566">
    <property type="entry name" value="TPR_TTI1_N"/>
</dbReference>
<feature type="compositionally biased region" description="Acidic residues" evidence="1">
    <location>
        <begin position="786"/>
        <end position="795"/>
    </location>
</feature>
<dbReference type="Pfam" id="PF24173">
    <property type="entry name" value="TPR_TTI1_N"/>
    <property type="match status" value="1"/>
</dbReference>
<proteinExistence type="predicted"/>